<feature type="transmembrane region" description="Helical" evidence="2">
    <location>
        <begin position="42"/>
        <end position="68"/>
    </location>
</feature>
<dbReference type="InterPro" id="IPR043128">
    <property type="entry name" value="Rev_trsase/Diguanyl_cyclase"/>
</dbReference>
<keyword evidence="2" id="KW-0472">Membrane</keyword>
<dbReference type="FunFam" id="3.30.70.270:FF:000001">
    <property type="entry name" value="Diguanylate cyclase domain protein"/>
    <property type="match status" value="1"/>
</dbReference>
<dbReference type="Proteomes" id="UP000290849">
    <property type="component" value="Unassembled WGS sequence"/>
</dbReference>
<dbReference type="RefSeq" id="WP_129152427.1">
    <property type="nucleotide sequence ID" value="NZ_JBHSDO010000017.1"/>
</dbReference>
<dbReference type="InterPro" id="IPR035919">
    <property type="entry name" value="EAL_sf"/>
</dbReference>
<dbReference type="InterPro" id="IPR001633">
    <property type="entry name" value="EAL_dom"/>
</dbReference>
<dbReference type="EMBL" id="PYAL01000006">
    <property type="protein sequence ID" value="RXN86257.1"/>
    <property type="molecule type" value="Genomic_DNA"/>
</dbReference>
<dbReference type="CDD" id="cd01949">
    <property type="entry name" value="GGDEF"/>
    <property type="match status" value="1"/>
</dbReference>
<dbReference type="Pfam" id="PF03707">
    <property type="entry name" value="MHYT"/>
    <property type="match status" value="3"/>
</dbReference>
<feature type="transmembrane region" description="Helical" evidence="2">
    <location>
        <begin position="6"/>
        <end position="30"/>
    </location>
</feature>
<evidence type="ECO:0000256" key="1">
    <source>
        <dbReference type="ARBA" id="ARBA00051114"/>
    </source>
</evidence>
<gene>
    <name evidence="6" type="ORF">C7R54_21290</name>
</gene>
<name>A0A4Q1HI36_9BURK</name>
<feature type="transmembrane region" description="Helical" evidence="2">
    <location>
        <begin position="80"/>
        <end position="97"/>
    </location>
</feature>
<feature type="transmembrane region" description="Helical" evidence="2">
    <location>
        <begin position="109"/>
        <end position="129"/>
    </location>
</feature>
<dbReference type="InterPro" id="IPR052155">
    <property type="entry name" value="Biofilm_reg_signaling"/>
</dbReference>
<dbReference type="CDD" id="cd01948">
    <property type="entry name" value="EAL"/>
    <property type="match status" value="1"/>
</dbReference>
<feature type="domain" description="GGDEF" evidence="4">
    <location>
        <begin position="294"/>
        <end position="426"/>
    </location>
</feature>
<feature type="domain" description="MHYT" evidence="5">
    <location>
        <begin position="6"/>
        <end position="199"/>
    </location>
</feature>
<dbReference type="Gene3D" id="3.30.70.270">
    <property type="match status" value="1"/>
</dbReference>
<dbReference type="FunFam" id="3.20.20.450:FF:000001">
    <property type="entry name" value="Cyclic di-GMP phosphodiesterase yahA"/>
    <property type="match status" value="1"/>
</dbReference>
<comment type="catalytic activity">
    <reaction evidence="1">
        <text>3',3'-c-di-GMP + H2O = 5'-phosphoguanylyl(3'-&gt;5')guanosine + H(+)</text>
        <dbReference type="Rhea" id="RHEA:24902"/>
        <dbReference type="ChEBI" id="CHEBI:15377"/>
        <dbReference type="ChEBI" id="CHEBI:15378"/>
        <dbReference type="ChEBI" id="CHEBI:58754"/>
        <dbReference type="ChEBI" id="CHEBI:58805"/>
        <dbReference type="EC" id="3.1.4.52"/>
    </reaction>
    <physiologicalReaction direction="left-to-right" evidence="1">
        <dbReference type="Rhea" id="RHEA:24903"/>
    </physiologicalReaction>
</comment>
<dbReference type="PANTHER" id="PTHR44757:SF2">
    <property type="entry name" value="BIOFILM ARCHITECTURE MAINTENANCE PROTEIN MBAA"/>
    <property type="match status" value="1"/>
</dbReference>
<dbReference type="PROSITE" id="PS50924">
    <property type="entry name" value="MHYT"/>
    <property type="match status" value="1"/>
</dbReference>
<dbReference type="InterPro" id="IPR029787">
    <property type="entry name" value="Nucleotide_cyclase"/>
</dbReference>
<dbReference type="GO" id="GO:0071111">
    <property type="term" value="F:cyclic-guanylate-specific phosphodiesterase activity"/>
    <property type="evidence" value="ECO:0007669"/>
    <property type="project" value="UniProtKB-EC"/>
</dbReference>
<reference evidence="6 7" key="1">
    <citation type="journal article" date="2017" name="Int. J. Syst. Evol. Microbiol.">
        <title>Achromobacter aloeverae sp. nov., isolated from the root of Aloe vera (L.) Burm.f.</title>
        <authorList>
            <person name="Kuncharoen N."/>
            <person name="Muramatsu Y."/>
            <person name="Shibata C."/>
            <person name="Kamakura Y."/>
            <person name="Nakagawa Y."/>
            <person name="Tanasupawat S."/>
        </authorList>
    </citation>
    <scope>NUCLEOTIDE SEQUENCE [LARGE SCALE GENOMIC DNA]</scope>
    <source>
        <strain evidence="6 7">AVA-1</strain>
    </source>
</reference>
<dbReference type="PROSITE" id="PS50887">
    <property type="entry name" value="GGDEF"/>
    <property type="match status" value="1"/>
</dbReference>
<evidence type="ECO:0000256" key="2">
    <source>
        <dbReference type="PROSITE-ProRule" id="PRU00244"/>
    </source>
</evidence>
<evidence type="ECO:0000259" key="3">
    <source>
        <dbReference type="PROSITE" id="PS50883"/>
    </source>
</evidence>
<dbReference type="InterPro" id="IPR000160">
    <property type="entry name" value="GGDEF_dom"/>
</dbReference>
<feature type="transmembrane region" description="Helical" evidence="2">
    <location>
        <begin position="172"/>
        <end position="190"/>
    </location>
</feature>
<proteinExistence type="predicted"/>
<dbReference type="SMART" id="SM00052">
    <property type="entry name" value="EAL"/>
    <property type="match status" value="1"/>
</dbReference>
<keyword evidence="7" id="KW-1185">Reference proteome</keyword>
<dbReference type="PROSITE" id="PS50883">
    <property type="entry name" value="EAL"/>
    <property type="match status" value="1"/>
</dbReference>
<feature type="domain" description="EAL" evidence="3">
    <location>
        <begin position="435"/>
        <end position="689"/>
    </location>
</feature>
<dbReference type="GO" id="GO:0071732">
    <property type="term" value="P:cellular response to nitric oxide"/>
    <property type="evidence" value="ECO:0007669"/>
    <property type="project" value="UniProtKB-ARBA"/>
</dbReference>
<feature type="transmembrane region" description="Helical" evidence="2">
    <location>
        <begin position="217"/>
        <end position="238"/>
    </location>
</feature>
<dbReference type="InterPro" id="IPR005330">
    <property type="entry name" value="MHYT_dom"/>
</dbReference>
<accession>A0A4Q1HI36</accession>
<dbReference type="AlphaFoldDB" id="A0A4Q1HI36"/>
<dbReference type="SUPFAM" id="SSF55073">
    <property type="entry name" value="Nucleotide cyclase"/>
    <property type="match status" value="1"/>
</dbReference>
<organism evidence="6 7">
    <name type="scientific">Achromobacter aloeverae</name>
    <dbReference type="NCBI Taxonomy" id="1750518"/>
    <lineage>
        <taxon>Bacteria</taxon>
        <taxon>Pseudomonadati</taxon>
        <taxon>Pseudomonadota</taxon>
        <taxon>Betaproteobacteria</taxon>
        <taxon>Burkholderiales</taxon>
        <taxon>Alcaligenaceae</taxon>
        <taxon>Achromobacter</taxon>
    </lineage>
</organism>
<dbReference type="Pfam" id="PF00563">
    <property type="entry name" value="EAL"/>
    <property type="match status" value="1"/>
</dbReference>
<evidence type="ECO:0008006" key="8">
    <source>
        <dbReference type="Google" id="ProtNLM"/>
    </source>
</evidence>
<dbReference type="NCBIfam" id="TIGR00254">
    <property type="entry name" value="GGDEF"/>
    <property type="match status" value="1"/>
</dbReference>
<keyword evidence="2" id="KW-0812">Transmembrane</keyword>
<protein>
    <recommendedName>
        <fullName evidence="8">Bifunctional diguanylate cyclase/phosphodiesterase</fullName>
    </recommendedName>
</protein>
<dbReference type="GO" id="GO:0016020">
    <property type="term" value="C:membrane"/>
    <property type="evidence" value="ECO:0007669"/>
    <property type="project" value="UniProtKB-UniRule"/>
</dbReference>
<dbReference type="SMART" id="SM00267">
    <property type="entry name" value="GGDEF"/>
    <property type="match status" value="1"/>
</dbReference>
<dbReference type="SUPFAM" id="SSF141868">
    <property type="entry name" value="EAL domain-like"/>
    <property type="match status" value="1"/>
</dbReference>
<dbReference type="OrthoDB" id="9813903at2"/>
<evidence type="ECO:0000259" key="4">
    <source>
        <dbReference type="PROSITE" id="PS50887"/>
    </source>
</evidence>
<evidence type="ECO:0000313" key="6">
    <source>
        <dbReference type="EMBL" id="RXN86257.1"/>
    </source>
</evidence>
<keyword evidence="2" id="KW-1133">Transmembrane helix</keyword>
<comment type="caution">
    <text evidence="6">The sequence shown here is derived from an EMBL/GenBank/DDBJ whole genome shotgun (WGS) entry which is preliminary data.</text>
</comment>
<feature type="transmembrane region" description="Helical" evidence="2">
    <location>
        <begin position="141"/>
        <end position="160"/>
    </location>
</feature>
<dbReference type="Gene3D" id="3.20.20.450">
    <property type="entry name" value="EAL domain"/>
    <property type="match status" value="1"/>
</dbReference>
<dbReference type="PANTHER" id="PTHR44757">
    <property type="entry name" value="DIGUANYLATE CYCLASE DGCP"/>
    <property type="match status" value="1"/>
</dbReference>
<sequence>MLSGSYNTPLVLCSILVALLASYTALDLVGRIHSAGPVAARWWLLGGGTALGIGIWSMHFIGMIAFSLPIPLAYDVPQTVLSLLVAIGASMLALWLASRDRLPWPRLAAGALLMGAGISVMHYTGMASLRMLPGIDYSPGLVAASVAIAVLAAGAALWIAHELRLYSKRVRHLRMGAAVLMALAIVAMHYTGMAAASFPLGAICGAVADGGLNTSGLSLPIVVATVAVLSVALITSVLDLRLEMSTAQLSRSLAEANQELSHLVLHDNLTKLPNRLLLGDRLNQAVELAEASRNQVAVMFLDLDGFKGVNDSFGHQTGDQLLVQVAGRIRHGVRAQDTVARVGGDEFVLVATINEPQDAAALADALVRIIDEPVVIQGHDLLVTVSIGIAIYPDDGRTPDDLLKFADTAMYHAKSLGRNQYCFFETSMKTHGASHLALLQDLRLALKRQEFELHYQPKFRAPDGPLTGVEALLRWRHPKRGMIMPDDFIPLAERTGQIVTIGEWVIDEACRQLADWRARGRTDLTMAVNISPVQFAHANFIAAVRGAMERHRIGADLLVLEITETTAMRDVEASLATLRQLRELGVRISIDDFGTGYSSLLYLKRLPASELKIDRGFISDLTADSEDAAIVSSIIALGETLNLNIVAEGVETDDQQALLTQLGCDSLQGYLLGRPAPARDIEDMVIGRAAPRS</sequence>
<dbReference type="Pfam" id="PF00990">
    <property type="entry name" value="GGDEF"/>
    <property type="match status" value="1"/>
</dbReference>
<evidence type="ECO:0000259" key="5">
    <source>
        <dbReference type="PROSITE" id="PS50924"/>
    </source>
</evidence>
<evidence type="ECO:0000313" key="7">
    <source>
        <dbReference type="Proteomes" id="UP000290849"/>
    </source>
</evidence>